<organism evidence="1">
    <name type="scientific">Anguilla anguilla</name>
    <name type="common">European freshwater eel</name>
    <name type="synonym">Muraena anguilla</name>
    <dbReference type="NCBI Taxonomy" id="7936"/>
    <lineage>
        <taxon>Eukaryota</taxon>
        <taxon>Metazoa</taxon>
        <taxon>Chordata</taxon>
        <taxon>Craniata</taxon>
        <taxon>Vertebrata</taxon>
        <taxon>Euteleostomi</taxon>
        <taxon>Actinopterygii</taxon>
        <taxon>Neopterygii</taxon>
        <taxon>Teleostei</taxon>
        <taxon>Anguilliformes</taxon>
        <taxon>Anguillidae</taxon>
        <taxon>Anguilla</taxon>
    </lineage>
</organism>
<evidence type="ECO:0000313" key="1">
    <source>
        <dbReference type="EMBL" id="JAH10760.1"/>
    </source>
</evidence>
<proteinExistence type="predicted"/>
<sequence length="45" mass="4802">MCLGFPFTGLISIVAHNFIPLQKKIAFSIAVPDKPTFTSGIPLGL</sequence>
<reference evidence="1" key="1">
    <citation type="submission" date="2014-11" db="EMBL/GenBank/DDBJ databases">
        <authorList>
            <person name="Amaro Gonzalez C."/>
        </authorList>
    </citation>
    <scope>NUCLEOTIDE SEQUENCE</scope>
</reference>
<dbReference type="AlphaFoldDB" id="A0A0E9Q367"/>
<name>A0A0E9Q367_ANGAN</name>
<dbReference type="EMBL" id="GBXM01097817">
    <property type="protein sequence ID" value="JAH10760.1"/>
    <property type="molecule type" value="Transcribed_RNA"/>
</dbReference>
<protein>
    <submittedName>
        <fullName evidence="1">Uncharacterized protein</fullName>
    </submittedName>
</protein>
<accession>A0A0E9Q367</accession>
<reference evidence="1" key="2">
    <citation type="journal article" date="2015" name="Fish Shellfish Immunol.">
        <title>Early steps in the European eel (Anguilla anguilla)-Vibrio vulnificus interaction in the gills: Role of the RtxA13 toxin.</title>
        <authorList>
            <person name="Callol A."/>
            <person name="Pajuelo D."/>
            <person name="Ebbesson L."/>
            <person name="Teles M."/>
            <person name="MacKenzie S."/>
            <person name="Amaro C."/>
        </authorList>
    </citation>
    <scope>NUCLEOTIDE SEQUENCE</scope>
</reference>